<reference evidence="11" key="1">
    <citation type="submission" date="2022-07" db="EMBL/GenBank/DDBJ databases">
        <title>Phylogenomic reconstructions and comparative analyses of Kickxellomycotina fungi.</title>
        <authorList>
            <person name="Reynolds N.K."/>
            <person name="Stajich J.E."/>
            <person name="Barry K."/>
            <person name="Grigoriev I.V."/>
            <person name="Crous P."/>
            <person name="Smith M.E."/>
        </authorList>
    </citation>
    <scope>NUCLEOTIDE SEQUENCE</scope>
    <source>
        <strain evidence="11">RSA 1196</strain>
    </source>
</reference>
<feature type="transmembrane region" description="Helical" evidence="7">
    <location>
        <begin position="226"/>
        <end position="256"/>
    </location>
</feature>
<organism evidence="11 12">
    <name type="scientific">Dispira parvispora</name>
    <dbReference type="NCBI Taxonomy" id="1520584"/>
    <lineage>
        <taxon>Eukaryota</taxon>
        <taxon>Fungi</taxon>
        <taxon>Fungi incertae sedis</taxon>
        <taxon>Zoopagomycota</taxon>
        <taxon>Kickxellomycotina</taxon>
        <taxon>Dimargaritomycetes</taxon>
        <taxon>Dimargaritales</taxon>
        <taxon>Dimargaritaceae</taxon>
        <taxon>Dispira</taxon>
    </lineage>
</organism>
<dbReference type="Pfam" id="PF01694">
    <property type="entry name" value="Rhomboid"/>
    <property type="match status" value="1"/>
</dbReference>
<accession>A0A9W8ARK0</accession>
<evidence type="ECO:0000256" key="6">
    <source>
        <dbReference type="ARBA" id="ARBA00023136"/>
    </source>
</evidence>
<dbReference type="PANTHER" id="PTHR13042">
    <property type="entry name" value="UBIQUITIN-LIKE PROTEIN 5"/>
    <property type="match status" value="1"/>
</dbReference>
<keyword evidence="12" id="KW-1185">Reference proteome</keyword>
<evidence type="ECO:0000259" key="9">
    <source>
        <dbReference type="PROSITE" id="PS50053"/>
    </source>
</evidence>
<feature type="transmembrane region" description="Helical" evidence="7">
    <location>
        <begin position="159"/>
        <end position="178"/>
    </location>
</feature>
<dbReference type="Gene3D" id="3.10.20.90">
    <property type="entry name" value="Phosphatidylinositol 3-kinase Catalytic Subunit, Chain A, domain 1"/>
    <property type="match status" value="1"/>
</dbReference>
<dbReference type="InterPro" id="IPR000626">
    <property type="entry name" value="Ubiquitin-like_dom"/>
</dbReference>
<dbReference type="PROSITE" id="PS50030">
    <property type="entry name" value="UBA"/>
    <property type="match status" value="1"/>
</dbReference>
<keyword evidence="6 7" id="KW-0472">Membrane</keyword>
<comment type="subcellular location">
    <subcellularLocation>
        <location evidence="1">Membrane</location>
        <topology evidence="1">Multi-pass membrane protein</topology>
    </subcellularLocation>
</comment>
<evidence type="ECO:0000256" key="1">
    <source>
        <dbReference type="ARBA" id="ARBA00004141"/>
    </source>
</evidence>
<evidence type="ECO:0000313" key="11">
    <source>
        <dbReference type="EMBL" id="KAJ1967487.1"/>
    </source>
</evidence>
<dbReference type="Gene3D" id="1.10.8.10">
    <property type="entry name" value="DNA helicase RuvA subunit, C-terminal domain"/>
    <property type="match status" value="1"/>
</dbReference>
<evidence type="ECO:0000256" key="3">
    <source>
        <dbReference type="ARBA" id="ARBA00022692"/>
    </source>
</evidence>
<dbReference type="InterPro" id="IPR003892">
    <property type="entry name" value="CUE"/>
</dbReference>
<dbReference type="EMBL" id="JANBPY010000330">
    <property type="protein sequence ID" value="KAJ1967487.1"/>
    <property type="molecule type" value="Genomic_DNA"/>
</dbReference>
<evidence type="ECO:0000259" key="8">
    <source>
        <dbReference type="PROSITE" id="PS50030"/>
    </source>
</evidence>
<dbReference type="InterPro" id="IPR009060">
    <property type="entry name" value="UBA-like_sf"/>
</dbReference>
<dbReference type="InterPro" id="IPR035952">
    <property type="entry name" value="Rhomboid-like_sf"/>
</dbReference>
<dbReference type="GO" id="GO:0016020">
    <property type="term" value="C:membrane"/>
    <property type="evidence" value="ECO:0007669"/>
    <property type="project" value="UniProtKB-SubCell"/>
</dbReference>
<dbReference type="InterPro" id="IPR022764">
    <property type="entry name" value="Peptidase_S54_rhomboid_dom"/>
</dbReference>
<dbReference type="Gene3D" id="1.20.1540.10">
    <property type="entry name" value="Rhomboid-like"/>
    <property type="match status" value="1"/>
</dbReference>
<feature type="domain" description="UBA" evidence="8">
    <location>
        <begin position="341"/>
        <end position="383"/>
    </location>
</feature>
<dbReference type="GO" id="GO:0004252">
    <property type="term" value="F:serine-type endopeptidase activity"/>
    <property type="evidence" value="ECO:0007669"/>
    <property type="project" value="InterPro"/>
</dbReference>
<proteinExistence type="predicted"/>
<feature type="domain" description="CUE" evidence="10">
    <location>
        <begin position="342"/>
        <end position="383"/>
    </location>
</feature>
<name>A0A9W8ARK0_9FUNG</name>
<feature type="transmembrane region" description="Helical" evidence="7">
    <location>
        <begin position="184"/>
        <end position="205"/>
    </location>
</feature>
<dbReference type="InterPro" id="IPR029071">
    <property type="entry name" value="Ubiquitin-like_domsf"/>
</dbReference>
<evidence type="ECO:0000313" key="12">
    <source>
        <dbReference type="Proteomes" id="UP001150925"/>
    </source>
</evidence>
<dbReference type="AlphaFoldDB" id="A0A9W8ARK0"/>
<protein>
    <recommendedName>
        <fullName evidence="2">Ubiquitin-like modifier HUB1</fullName>
    </recommendedName>
</protein>
<dbReference type="Proteomes" id="UP001150925">
    <property type="component" value="Unassembled WGS sequence"/>
</dbReference>
<dbReference type="InterPro" id="IPR015940">
    <property type="entry name" value="UBA"/>
</dbReference>
<dbReference type="SUPFAM" id="SSF46934">
    <property type="entry name" value="UBA-like"/>
    <property type="match status" value="1"/>
</dbReference>
<evidence type="ECO:0000256" key="4">
    <source>
        <dbReference type="ARBA" id="ARBA00022786"/>
    </source>
</evidence>
<dbReference type="GO" id="GO:0043130">
    <property type="term" value="F:ubiquitin binding"/>
    <property type="evidence" value="ECO:0007669"/>
    <property type="project" value="InterPro"/>
</dbReference>
<sequence>MQILCNDRLGKKIRVDCNKEDTIGQLKKRISTQTGTNANRIVLKKGNITFKDHITLDDYEIHDAYAIMSQPSSGLSGFHNTPLSKALTFGVGAGSIVASIMHWKPYLRMILNPHLTRDYQFWRLTTSQLAFYNSGEVLFGCLMLYQFRVIERQFGSKKFSAFIALTAIATKLLELGFLVSGNALGLNVLPAGPYGIIFATLYQFYRLIPVTYKFRVLGLTFSDKSYMYFLAVQLIALQYPTSLVPALSGLFVGFLYHANLGGIKKWRFPQVLQRLATRWLLPFIASGSTSRGSYATVEQMYGGQIGNQPLSFSNLLTQPQQASTTMGRTYMETMAEGIPQAMSEEEIVALMTMFPNVDRATVVRALQRANNDVNGAASILLED</sequence>
<keyword evidence="5 7" id="KW-1133">Transmembrane helix</keyword>
<evidence type="ECO:0000256" key="7">
    <source>
        <dbReference type="SAM" id="Phobius"/>
    </source>
</evidence>
<dbReference type="OrthoDB" id="272778at2759"/>
<dbReference type="SUPFAM" id="SSF144091">
    <property type="entry name" value="Rhomboid-like"/>
    <property type="match status" value="1"/>
</dbReference>
<dbReference type="InterPro" id="IPR039732">
    <property type="entry name" value="Hub1/Ubl5"/>
</dbReference>
<dbReference type="Pfam" id="PF02845">
    <property type="entry name" value="CUE"/>
    <property type="match status" value="1"/>
</dbReference>
<comment type="caution">
    <text evidence="11">The sequence shown here is derived from an EMBL/GenBank/DDBJ whole genome shotgun (WGS) entry which is preliminary data.</text>
</comment>
<evidence type="ECO:0000256" key="5">
    <source>
        <dbReference type="ARBA" id="ARBA00022989"/>
    </source>
</evidence>
<dbReference type="CDD" id="cd14279">
    <property type="entry name" value="CUE"/>
    <property type="match status" value="1"/>
</dbReference>
<keyword evidence="4" id="KW-0833">Ubl conjugation pathway</keyword>
<feature type="transmembrane region" description="Helical" evidence="7">
    <location>
        <begin position="129"/>
        <end position="147"/>
    </location>
</feature>
<dbReference type="Pfam" id="PF00240">
    <property type="entry name" value="ubiquitin"/>
    <property type="match status" value="1"/>
</dbReference>
<dbReference type="PROSITE" id="PS50053">
    <property type="entry name" value="UBIQUITIN_2"/>
    <property type="match status" value="1"/>
</dbReference>
<dbReference type="PROSITE" id="PS51140">
    <property type="entry name" value="CUE"/>
    <property type="match status" value="1"/>
</dbReference>
<dbReference type="CDD" id="cd01791">
    <property type="entry name" value="Ubl_UBL5"/>
    <property type="match status" value="1"/>
</dbReference>
<dbReference type="SUPFAM" id="SSF54236">
    <property type="entry name" value="Ubiquitin-like"/>
    <property type="match status" value="1"/>
</dbReference>
<feature type="domain" description="Ubiquitin-like" evidence="9">
    <location>
        <begin position="1"/>
        <end position="68"/>
    </location>
</feature>
<evidence type="ECO:0000259" key="10">
    <source>
        <dbReference type="PROSITE" id="PS51140"/>
    </source>
</evidence>
<keyword evidence="3 7" id="KW-0812">Transmembrane</keyword>
<evidence type="ECO:0000256" key="2">
    <source>
        <dbReference type="ARBA" id="ARBA00014108"/>
    </source>
</evidence>
<gene>
    <name evidence="11" type="ORF">IWQ62_001830</name>
</gene>